<name>A0AAD4ZZ91_SILAS</name>
<keyword evidence="3" id="KW-0677">Repeat</keyword>
<evidence type="ECO:0000259" key="6">
    <source>
        <dbReference type="SMART" id="SM00082"/>
    </source>
</evidence>
<sequence>MRAGGSLRALLVKEKQSRRRVSTPCVVLFLTCFGTAASLECPRKCVCTGTTVECTRQNLTFIPQPIPSNTTTLLISGNDIPRLSYESFPARLDSLAQLYLPENRIEQVDPGVFDNLPSLSLLDLSNNKIQIFSADAFPRNNTLQVLNLSNSLYNFSYADAFYNLLNHSVPKLSKLILANNDLIFLPDDVFSSLPELDTLDLRNNSLVSIKNVNFGNQALITLDLRNNTLKELSNETLRDFSQIPGLQLYLLGNQWACDCNIEDMVLWLQSSNIVVDKQNLTCTQPENMRTYQLVQLKHTELQCPDHGNMEVTLGTSYVFLGMVLALIGVIFLLVLYLNRKGIKRWIYNIRDACRDHMEGYHYRYEINSDPRLTNLSLNSDV</sequence>
<dbReference type="PANTHER" id="PTHR24364">
    <property type="entry name" value="LP06937P"/>
    <property type="match status" value="1"/>
</dbReference>
<evidence type="ECO:0000259" key="5">
    <source>
        <dbReference type="SMART" id="SM00013"/>
    </source>
</evidence>
<evidence type="ECO:0000313" key="8">
    <source>
        <dbReference type="Proteomes" id="UP001205998"/>
    </source>
</evidence>
<dbReference type="SMART" id="SM00013">
    <property type="entry name" value="LRRNT"/>
    <property type="match status" value="1"/>
</dbReference>
<feature type="transmembrane region" description="Helical" evidence="4">
    <location>
        <begin position="317"/>
        <end position="337"/>
    </location>
</feature>
<dbReference type="PANTHER" id="PTHR24364:SF21">
    <property type="entry name" value="TROPHOBLAST GLYCOPROTEIN B"/>
    <property type="match status" value="1"/>
</dbReference>
<keyword evidence="4" id="KW-0812">Transmembrane</keyword>
<gene>
    <name evidence="7" type="ORF">C0J50_2089</name>
</gene>
<evidence type="ECO:0000256" key="2">
    <source>
        <dbReference type="ARBA" id="ARBA00022729"/>
    </source>
</evidence>
<keyword evidence="2" id="KW-0732">Signal</keyword>
<evidence type="ECO:0000256" key="1">
    <source>
        <dbReference type="ARBA" id="ARBA00022614"/>
    </source>
</evidence>
<dbReference type="GO" id="GO:0005886">
    <property type="term" value="C:plasma membrane"/>
    <property type="evidence" value="ECO:0007669"/>
    <property type="project" value="TreeGrafter"/>
</dbReference>
<keyword evidence="4" id="KW-1133">Transmembrane helix</keyword>
<dbReference type="GO" id="GO:0090090">
    <property type="term" value="P:negative regulation of canonical Wnt signaling pathway"/>
    <property type="evidence" value="ECO:0007669"/>
    <property type="project" value="TreeGrafter"/>
</dbReference>
<keyword evidence="4" id="KW-0472">Membrane</keyword>
<dbReference type="SMART" id="SM00082">
    <property type="entry name" value="LRRCT"/>
    <property type="match status" value="1"/>
</dbReference>
<feature type="domain" description="LRRCT" evidence="6">
    <location>
        <begin position="253"/>
        <end position="304"/>
    </location>
</feature>
<evidence type="ECO:0000313" key="7">
    <source>
        <dbReference type="EMBL" id="KAI5606590.1"/>
    </source>
</evidence>
<dbReference type="Proteomes" id="UP001205998">
    <property type="component" value="Unassembled WGS sequence"/>
</dbReference>
<dbReference type="InterPro" id="IPR001611">
    <property type="entry name" value="Leu-rich_rpt"/>
</dbReference>
<dbReference type="Gene3D" id="3.80.10.10">
    <property type="entry name" value="Ribonuclease Inhibitor"/>
    <property type="match status" value="1"/>
</dbReference>
<dbReference type="InterPro" id="IPR052286">
    <property type="entry name" value="Wnt_signaling_inhibitor"/>
</dbReference>
<dbReference type="InterPro" id="IPR000372">
    <property type="entry name" value="LRRNT"/>
</dbReference>
<feature type="domain" description="LRRNT" evidence="5">
    <location>
        <begin position="40"/>
        <end position="72"/>
    </location>
</feature>
<reference evidence="7" key="1">
    <citation type="submission" date="2018-07" db="EMBL/GenBank/DDBJ databases">
        <title>Comparative genomics of catfishes provides insights into carnivory and benthic adaptation.</title>
        <authorList>
            <person name="Zhang Y."/>
            <person name="Wang D."/>
            <person name="Peng Z."/>
            <person name="Zheng S."/>
            <person name="Shao F."/>
            <person name="Tao W."/>
        </authorList>
    </citation>
    <scope>NUCLEOTIDE SEQUENCE</scope>
    <source>
        <strain evidence="7">Chongqing</strain>
    </source>
</reference>
<protein>
    <submittedName>
        <fullName evidence="7">Trophoblast glycoprotein</fullName>
    </submittedName>
</protein>
<dbReference type="SMART" id="SM00369">
    <property type="entry name" value="LRR_TYP"/>
    <property type="match status" value="5"/>
</dbReference>
<organism evidence="7 8">
    <name type="scientific">Silurus asotus</name>
    <name type="common">Amur catfish</name>
    <name type="synonym">Parasilurus asotus</name>
    <dbReference type="NCBI Taxonomy" id="30991"/>
    <lineage>
        <taxon>Eukaryota</taxon>
        <taxon>Metazoa</taxon>
        <taxon>Chordata</taxon>
        <taxon>Craniata</taxon>
        <taxon>Vertebrata</taxon>
        <taxon>Euteleostomi</taxon>
        <taxon>Actinopterygii</taxon>
        <taxon>Neopterygii</taxon>
        <taxon>Teleostei</taxon>
        <taxon>Ostariophysi</taxon>
        <taxon>Siluriformes</taxon>
        <taxon>Siluridae</taxon>
        <taxon>Silurus</taxon>
    </lineage>
</organism>
<evidence type="ECO:0000256" key="3">
    <source>
        <dbReference type="ARBA" id="ARBA00022737"/>
    </source>
</evidence>
<dbReference type="InterPro" id="IPR003591">
    <property type="entry name" value="Leu-rich_rpt_typical-subtyp"/>
</dbReference>
<dbReference type="InterPro" id="IPR032675">
    <property type="entry name" value="LRR_dom_sf"/>
</dbReference>
<dbReference type="EMBL" id="MU598598">
    <property type="protein sequence ID" value="KAI5606590.1"/>
    <property type="molecule type" value="Genomic_DNA"/>
</dbReference>
<dbReference type="AlphaFoldDB" id="A0AAD4ZZ91"/>
<keyword evidence="1" id="KW-0433">Leucine-rich repeat</keyword>
<dbReference type="InterPro" id="IPR000483">
    <property type="entry name" value="Cys-rich_flank_reg_C"/>
</dbReference>
<evidence type="ECO:0000256" key="4">
    <source>
        <dbReference type="SAM" id="Phobius"/>
    </source>
</evidence>
<accession>A0AAD4ZZ91</accession>
<dbReference type="PROSITE" id="PS51450">
    <property type="entry name" value="LRR"/>
    <property type="match status" value="1"/>
</dbReference>
<dbReference type="SUPFAM" id="SSF52058">
    <property type="entry name" value="L domain-like"/>
    <property type="match status" value="1"/>
</dbReference>
<keyword evidence="8" id="KW-1185">Reference proteome</keyword>
<dbReference type="Pfam" id="PF13855">
    <property type="entry name" value="LRR_8"/>
    <property type="match status" value="2"/>
</dbReference>
<proteinExistence type="predicted"/>
<comment type="caution">
    <text evidence="7">The sequence shown here is derived from an EMBL/GenBank/DDBJ whole genome shotgun (WGS) entry which is preliminary data.</text>
</comment>